<dbReference type="GO" id="GO:0005634">
    <property type="term" value="C:nucleus"/>
    <property type="evidence" value="ECO:0007669"/>
    <property type="project" value="UniProtKB-SubCell"/>
</dbReference>
<evidence type="ECO:0000256" key="6">
    <source>
        <dbReference type="ARBA" id="ARBA00023306"/>
    </source>
</evidence>
<evidence type="ECO:0000313" key="9">
    <source>
        <dbReference type="EMBL" id="EGI58294.1"/>
    </source>
</evidence>
<feature type="domain" description="Telomere-associated protein Rif1 N-terminal" evidence="8">
    <location>
        <begin position="173"/>
        <end position="372"/>
    </location>
</feature>
<feature type="region of interest" description="Disordered" evidence="7">
    <location>
        <begin position="1066"/>
        <end position="1125"/>
    </location>
</feature>
<feature type="compositionally biased region" description="Low complexity" evidence="7">
    <location>
        <begin position="2329"/>
        <end position="2350"/>
    </location>
</feature>
<evidence type="ECO:0000256" key="2">
    <source>
        <dbReference type="ARBA" id="ARBA00004574"/>
    </source>
</evidence>
<feature type="region of interest" description="Disordered" evidence="7">
    <location>
        <begin position="1319"/>
        <end position="1383"/>
    </location>
</feature>
<feature type="compositionally biased region" description="Basic and acidic residues" evidence="7">
    <location>
        <begin position="1554"/>
        <end position="1569"/>
    </location>
</feature>
<evidence type="ECO:0000259" key="8">
    <source>
        <dbReference type="Pfam" id="PF12231"/>
    </source>
</evidence>
<feature type="region of interest" description="Disordered" evidence="7">
    <location>
        <begin position="1430"/>
        <end position="1474"/>
    </location>
</feature>
<keyword evidence="5" id="KW-0539">Nucleus</keyword>
<dbReference type="InterPro" id="IPR016024">
    <property type="entry name" value="ARM-type_fold"/>
</dbReference>
<dbReference type="STRING" id="103372.F4X5K4"/>
<dbReference type="Pfam" id="PF12231">
    <property type="entry name" value="Rif1_N"/>
    <property type="match status" value="1"/>
</dbReference>
<evidence type="ECO:0000256" key="3">
    <source>
        <dbReference type="ARBA" id="ARBA00022454"/>
    </source>
</evidence>
<protein>
    <submittedName>
        <fullName evidence="9">Telomere-associated protein RIF1</fullName>
    </submittedName>
</protein>
<feature type="region of interest" description="Disordered" evidence="7">
    <location>
        <begin position="2200"/>
        <end position="2221"/>
    </location>
</feature>
<evidence type="ECO:0000313" key="10">
    <source>
        <dbReference type="Proteomes" id="UP000007755"/>
    </source>
</evidence>
<feature type="region of interest" description="Disordered" evidence="7">
    <location>
        <begin position="2259"/>
        <end position="2281"/>
    </location>
</feature>
<sequence>MATSNVTFQRMLKALRDNNNTRDKRDALLYITSQARKLETCGIIKEERYKDLLKLVIESFTKSDGTFQIEALAAFNAIMHEFRTHSLHLFESMLQTDLKTRLKIFKLLEVLDDNAISAAANDGQALNFFKSCLINVQPTLMEWLTPTACVDNLQMLTKIEQQLLSDEQKLEEEVNYSALALLRRLYRMASITFDQSVQKFDTLLMDKVVTLAYMGHKRQRGPALKLLQQALTTNSSAHIRKEYPDVWTQYKTNLQSAYYKRMLLLVAACELDWTTQWNTTIQFLGTDLHRGANLINNLLSVEEKAFKSTDPIIRRQAFLSWRLLIDNFALDHQELATARRIKLLCIPLNAKNSKTELIALTKLEVWWHLIVKLYRDIEKFATPVITQFLNYCFGPLGDTPLLSSKFDVVASPGKRFFKTKMVAVDALGQLLVAKEDLVSVCSPMLEERLPHAISYDVFRECSKSIIHSIAEALLILGQITDKEMKYRFQLGKTLWTSLMIYIRTVKLTTKDHLYRDVIVVVTELGNHIDKLMVKNMIFDVVLPSLNCIIEKTEFHDNALPELVLKLLTSPILDEVLSHILFKNQDSNTIKCLLERCVSSEFSYSSGVLGFLETIMENLKSVYINKKSTKESVYIDLWCIIAEIFTKYIRSTEINGEDNFKIMLSVLSFPVYLDDMTQAQTNQSVIVWKTMYKEVELHSDLVTTMKPNKILLDTANMMRNCLSTNTKCCTFITNCLDILLGTINYESLLTQDEIPSILLLITDLITDSINVNTRNTVIALKALTALLSTVYGHSLQKITSYLYSCKSVMELILSSKVTGLVKEVTATWECIVSIFKGLKKLDHELLSSYKYAIVTALHHTNLNIKYSAQSILKIRNNLDSTAKCILDEIEKLHTEKLKEKPYIKPDAKKKTQTEETKEMHIAGSFLNRKSSITKSVSSKSPEKSDKNTLVVPEPNSQDYVYIKTDLKFDVNRLTEHQKETLKRKRDDIPALYNDLSQSSSQNSQNLQQWFDIKAKEINEIDKVNNKKSDSTMQKPIDNDANKENKVTDKQVELSNVTDKTADNVCSNQLDGNIEENTVDTKQNENATKKLKTDESNEKQDTSKQMNLSSHVASTSENTSKVDENGDVIMTVESVAKKLNFESRDEFPEDNKIHEEKSSPSSDSTKRRNRNSMTKSTSLKDDETFETQKDSSITNIQRTLRMKTTQGKPGTNSKQKSDDDTDIKENVNENKKGIKRKLSDTESDTGNAQRRKRKLITFKSDNSGESSRSNDIFPDINMDNVSQRVKNEISRLKIDMVFDCPAINRRRVKHLDEGETVVHGLRKYGTPDNKNFKLKSMDAKSADGSKRSPKAQEKNTKDVDDTDQIAKRRSRRSKQESNKNDLDINKDINKEINKDINKNINKDKDNKSNDIIDKVSELKNADTGMTRLISTSSQTDISETGKYNISEDEKREDNLKSNSDVRPAKLIEPSKQSQDEIEDVVESSQVLNVSLKLDKICSEKQCFIKIDKMTNVHTTKISDAIVDKNYVPESVPIDCDDNDVSDPCEELDETNPDSNTETKNEENTNSIDKDSVEKIDNSNMNLILEDQKTIDNSSSIKSTSVISFSSPRSNSKIFSKPKPFTGRAAHMLGLVTNQALLESDNPVVLEEESSVKKLKMKDTENEIPTNKKTSVIKEIDKIGGPSGSRQEKIFSNMRSTDYSASSTHTFTTLKNDGEKLSFKLNASDSLSTESSADKENERNVSLLHEKEDLPILEWSSANPPSLTASPSASILKRNRSSLPDFKSGHESDSDISTSKLQRKRVSFADPPVSKEMGYEITTAQKTIKYSTTRSLTPKKDSPIKFKQTKLKLVSFDDAEKVNEDNIQDENSIETVEVEKKNVSLTKISEAYEEAMNIDEQIPEDSLESNNIIETSSCARIDVVHELELAQEIETITNPVISKDQRSLSFKNSDDASPIDVGTEDTETQQDIFDGMNAKTNVMTNNQTSNNQINNSQTSNDQTSNDQTSNNQTSNNINMVIQNNSIDSIKLNVTDDSVIDALPNKDDNPINMEDTVDVQNITELNSTVNADEIFCEKLIRSSTQAIENLAEQDTLSVTDSIFESLSSTQGAQNQEITNNAELDPEFFDSTHSIYPTLSSCMEPINTIIERLTYPLWKNHLTTYFANRDMHTIGDFARLSEREVDRMPVKGKPKTEFVKKVLEQFESTYKQTEPSNNESNEVEQLPIKAMDEESTVITAISDVETGSATNNNESLTCSTPLIQSAENVSDNLSRENSTEDSDKTQSITSDIDISLEPVVPDNPDLLNLDTLKKDEETSTKIPISVEISKPETSADNVESVPIPSSSSEIITTSQETSSNASLDISKDSTISSSAVDELLITHSSIGTSTDEVGSTTMTVQKSTKSVASQMTLAELLDEIDLNQVMESAVRRCSPEAILLQYKVKMAHLKEGELLKETIKMLGLQNKQQVNEASLKAACRACGVNKVLLKLPDIFSHDKQFFDKVLKVYSKKLNIAEGLNNLDFDELKSTICQKCTSSQIIEILSEKLKQEEQEGIKQSMPELSSLNAMLQRLPMDVIISHTVANEELIPAPVVLDIALQNNSSGDIAQALKQSPVMTKRILDELWTSQFTIAHIEDDDVSKESLLNIFKSICSKLSTQELLDAYYEAMTNKLTELNIQMWKAWQTLKKFVYTGALMKKRSSKNGQLTGIFKKIANCITGKDILTVTQAMMNDMWRQN</sequence>
<feature type="compositionally biased region" description="Acidic residues" evidence="7">
    <location>
        <begin position="1532"/>
        <end position="1549"/>
    </location>
</feature>
<evidence type="ECO:0000256" key="5">
    <source>
        <dbReference type="ARBA" id="ARBA00023242"/>
    </source>
</evidence>
<feature type="compositionally biased region" description="Polar residues" evidence="7">
    <location>
        <begin position="1257"/>
        <end position="1268"/>
    </location>
</feature>
<evidence type="ECO:0000256" key="7">
    <source>
        <dbReference type="SAM" id="MobiDB-lite"/>
    </source>
</evidence>
<dbReference type="GO" id="GO:0140445">
    <property type="term" value="C:chromosome, telomeric repeat region"/>
    <property type="evidence" value="ECO:0007669"/>
    <property type="project" value="TreeGrafter"/>
</dbReference>
<feature type="compositionally biased region" description="Basic and acidic residues" evidence="7">
    <location>
        <begin position="1035"/>
        <end position="1046"/>
    </location>
</feature>
<dbReference type="eggNOG" id="ENOG502QV6C">
    <property type="taxonomic scope" value="Eukaryota"/>
</dbReference>
<dbReference type="SUPFAM" id="SSF48371">
    <property type="entry name" value="ARM repeat"/>
    <property type="match status" value="1"/>
</dbReference>
<feature type="compositionally biased region" description="Polar residues" evidence="7">
    <location>
        <begin position="2200"/>
        <end position="2211"/>
    </location>
</feature>
<feature type="compositionally biased region" description="Low complexity" evidence="7">
    <location>
        <begin position="1977"/>
        <end position="2008"/>
    </location>
</feature>
<feature type="region of interest" description="Disordered" evidence="7">
    <location>
        <begin position="1775"/>
        <end position="1800"/>
    </location>
</feature>
<evidence type="ECO:0000256" key="1">
    <source>
        <dbReference type="ARBA" id="ARBA00004123"/>
    </source>
</evidence>
<reference evidence="9" key="1">
    <citation type="submission" date="2011-02" db="EMBL/GenBank/DDBJ databases">
        <title>The genome of the leaf-cutting ant Acromyrmex echinatior suggests key adaptations to social evolution and fungus farming.</title>
        <authorList>
            <person name="Nygaard S."/>
            <person name="Zhang G."/>
        </authorList>
    </citation>
    <scope>NUCLEOTIDE SEQUENCE</scope>
</reference>
<organism evidence="10">
    <name type="scientific">Acromyrmex echinatior</name>
    <name type="common">Panamanian leafcutter ant</name>
    <name type="synonym">Acromyrmex octospinosus echinatior</name>
    <dbReference type="NCBI Taxonomy" id="103372"/>
    <lineage>
        <taxon>Eukaryota</taxon>
        <taxon>Metazoa</taxon>
        <taxon>Ecdysozoa</taxon>
        <taxon>Arthropoda</taxon>
        <taxon>Hexapoda</taxon>
        <taxon>Insecta</taxon>
        <taxon>Pterygota</taxon>
        <taxon>Neoptera</taxon>
        <taxon>Endopterygota</taxon>
        <taxon>Hymenoptera</taxon>
        <taxon>Apocrita</taxon>
        <taxon>Aculeata</taxon>
        <taxon>Formicoidea</taxon>
        <taxon>Formicidae</taxon>
        <taxon>Myrmicinae</taxon>
        <taxon>Acromyrmex</taxon>
    </lineage>
</organism>
<dbReference type="PANTHER" id="PTHR22928">
    <property type="entry name" value="TELOMERE-ASSOCIATED PROTEIN RIF1"/>
    <property type="match status" value="1"/>
</dbReference>
<feature type="compositionally biased region" description="Basic and acidic residues" evidence="7">
    <location>
        <begin position="1085"/>
        <end position="1100"/>
    </location>
</feature>
<name>F4X5K4_ACREC</name>
<comment type="subcellular location">
    <subcellularLocation>
        <location evidence="2">Chromosome</location>
        <location evidence="2">Telomere</location>
    </subcellularLocation>
    <subcellularLocation>
        <location evidence="1">Nucleus</location>
    </subcellularLocation>
</comment>
<feature type="compositionally biased region" description="Basic and acidic residues" evidence="7">
    <location>
        <begin position="1443"/>
        <end position="1453"/>
    </location>
</feature>
<gene>
    <name evidence="9" type="ORF">G5I_13638</name>
</gene>
<feature type="region of interest" description="Disordered" evidence="7">
    <location>
        <begin position="931"/>
        <end position="950"/>
    </location>
</feature>
<feature type="region of interest" description="Disordered" evidence="7">
    <location>
        <begin position="1020"/>
        <end position="1046"/>
    </location>
</feature>
<accession>F4X5K4</accession>
<dbReference type="OrthoDB" id="5399929at2759"/>
<feature type="compositionally biased region" description="Basic and acidic residues" evidence="7">
    <location>
        <begin position="1176"/>
        <end position="1187"/>
    </location>
</feature>
<feature type="region of interest" description="Disordered" evidence="7">
    <location>
        <begin position="1531"/>
        <end position="1569"/>
    </location>
</feature>
<keyword evidence="10" id="KW-1185">Reference proteome</keyword>
<feature type="region of interest" description="Disordered" evidence="7">
    <location>
        <begin position="1940"/>
        <end position="1960"/>
    </location>
</feature>
<feature type="compositionally biased region" description="Polar residues" evidence="7">
    <location>
        <begin position="1188"/>
        <end position="1212"/>
    </location>
</feature>
<dbReference type="GO" id="GO:0000723">
    <property type="term" value="P:telomere maintenance"/>
    <property type="evidence" value="ECO:0007669"/>
    <property type="project" value="TreeGrafter"/>
</dbReference>
<dbReference type="PANTHER" id="PTHR22928:SF3">
    <property type="entry name" value="TELOMERE-ASSOCIATED PROTEIN RIF1"/>
    <property type="match status" value="1"/>
</dbReference>
<feature type="compositionally biased region" description="Basic and acidic residues" evidence="7">
    <location>
        <begin position="1144"/>
        <end position="1156"/>
    </location>
</feature>
<feature type="region of interest" description="Disordered" evidence="7">
    <location>
        <begin position="1144"/>
        <end position="1273"/>
    </location>
</feature>
<dbReference type="InterPro" id="IPR022031">
    <property type="entry name" value="Rif1_N"/>
</dbReference>
<feature type="region of interest" description="Disordered" evidence="7">
    <location>
        <begin position="1974"/>
        <end position="2008"/>
    </location>
</feature>
<feature type="compositionally biased region" description="Polar residues" evidence="7">
    <location>
        <begin position="1101"/>
        <end position="1117"/>
    </location>
</feature>
<feature type="compositionally biased region" description="Basic and acidic residues" evidence="7">
    <location>
        <begin position="2264"/>
        <end position="2275"/>
    </location>
</feature>
<feature type="compositionally biased region" description="Basic and acidic residues" evidence="7">
    <location>
        <begin position="1213"/>
        <end position="1238"/>
    </location>
</feature>
<keyword evidence="3" id="KW-0158">Chromosome</keyword>
<feature type="compositionally biased region" description="Basic and acidic residues" evidence="7">
    <location>
        <begin position="1371"/>
        <end position="1383"/>
    </location>
</feature>
<keyword evidence="6" id="KW-0131">Cell cycle</keyword>
<feature type="compositionally biased region" description="Basic and acidic residues" evidence="7">
    <location>
        <begin position="1729"/>
        <end position="1742"/>
    </location>
</feature>
<dbReference type="EMBL" id="GL888719">
    <property type="protein sequence ID" value="EGI58294.1"/>
    <property type="molecule type" value="Genomic_DNA"/>
</dbReference>
<evidence type="ECO:0000256" key="4">
    <source>
        <dbReference type="ARBA" id="ARBA00022895"/>
    </source>
</evidence>
<dbReference type="Proteomes" id="UP000007755">
    <property type="component" value="Unassembled WGS sequence"/>
</dbReference>
<keyword evidence="4" id="KW-0779">Telomere</keyword>
<feature type="region of interest" description="Disordered" evidence="7">
    <location>
        <begin position="2321"/>
        <end position="2352"/>
    </location>
</feature>
<feature type="region of interest" description="Disordered" evidence="7">
    <location>
        <begin position="1722"/>
        <end position="1742"/>
    </location>
</feature>
<dbReference type="InParanoid" id="F4X5K4"/>
<feature type="compositionally biased region" description="Polar residues" evidence="7">
    <location>
        <begin position="1430"/>
        <end position="1441"/>
    </location>
</feature>
<feature type="compositionally biased region" description="Basic and acidic residues" evidence="7">
    <location>
        <begin position="1333"/>
        <end position="1357"/>
    </location>
</feature>
<proteinExistence type="predicted"/>